<evidence type="ECO:0000313" key="1">
    <source>
        <dbReference type="EMBL" id="GMA89272.1"/>
    </source>
</evidence>
<gene>
    <name evidence="1" type="ORF">GCM10025868_45220</name>
</gene>
<organism evidence="1 2">
    <name type="scientific">Angustibacter aerolatus</name>
    <dbReference type="NCBI Taxonomy" id="1162965"/>
    <lineage>
        <taxon>Bacteria</taxon>
        <taxon>Bacillati</taxon>
        <taxon>Actinomycetota</taxon>
        <taxon>Actinomycetes</taxon>
        <taxon>Kineosporiales</taxon>
        <taxon>Kineosporiaceae</taxon>
    </lineage>
</organism>
<keyword evidence="2" id="KW-1185">Reference proteome</keyword>
<dbReference type="Proteomes" id="UP001157017">
    <property type="component" value="Unassembled WGS sequence"/>
</dbReference>
<dbReference type="InterPro" id="IPR025291">
    <property type="entry name" value="DUF4153"/>
</dbReference>
<dbReference type="EMBL" id="BSUZ01000001">
    <property type="protein sequence ID" value="GMA89272.1"/>
    <property type="molecule type" value="Genomic_DNA"/>
</dbReference>
<reference evidence="2" key="1">
    <citation type="journal article" date="2019" name="Int. J. Syst. Evol. Microbiol.">
        <title>The Global Catalogue of Microorganisms (GCM) 10K type strain sequencing project: providing services to taxonomists for standard genome sequencing and annotation.</title>
        <authorList>
            <consortium name="The Broad Institute Genomics Platform"/>
            <consortium name="The Broad Institute Genome Sequencing Center for Infectious Disease"/>
            <person name="Wu L."/>
            <person name="Ma J."/>
        </authorList>
    </citation>
    <scope>NUCLEOTIDE SEQUENCE [LARGE SCALE GENOMIC DNA]</scope>
    <source>
        <strain evidence="2">NBRC 108730</strain>
    </source>
</reference>
<protein>
    <submittedName>
        <fullName evidence="1">Uncharacterized protein</fullName>
    </submittedName>
</protein>
<proteinExistence type="predicted"/>
<accession>A0ABQ6JNF7</accession>
<evidence type="ECO:0000313" key="2">
    <source>
        <dbReference type="Proteomes" id="UP001157017"/>
    </source>
</evidence>
<comment type="caution">
    <text evidence="1">The sequence shown here is derived from an EMBL/GenBank/DDBJ whole genome shotgun (WGS) entry which is preliminary data.</text>
</comment>
<sequence>MGLLGLAAVNPDAQIVRHAAAGHLEAPVDVVYLQSLSDDAAPAVAALPPGPLRDCLSTRPATRPDGWTSWNLGRHRALRASADRAGPAVGDAACAAVSR</sequence>
<name>A0ABQ6JNF7_9ACTN</name>
<dbReference type="Pfam" id="PF13687">
    <property type="entry name" value="DUF4153"/>
    <property type="match status" value="1"/>
</dbReference>